<dbReference type="InParanoid" id="A0A165N812"/>
<sequence length="115" mass="12658">MNSIFASVKDGVCFDDFAAKIVPSYHLPAIPKPIPRGILGALAMLHDVAAPLVDMEGRHSGDTGFWKNVDKKLSTLAKRHGTERPSVNWVTWEDEVIDSDNHFYGRQTVAASPAR</sequence>
<keyword evidence="2" id="KW-1185">Reference proteome</keyword>
<reference evidence="1 2" key="1">
    <citation type="journal article" date="2016" name="Mol. Biol. Evol.">
        <title>Comparative Genomics of Early-Diverging Mushroom-Forming Fungi Provides Insights into the Origins of Lignocellulose Decay Capabilities.</title>
        <authorList>
            <person name="Nagy L.G."/>
            <person name="Riley R."/>
            <person name="Tritt A."/>
            <person name="Adam C."/>
            <person name="Daum C."/>
            <person name="Floudas D."/>
            <person name="Sun H."/>
            <person name="Yadav J.S."/>
            <person name="Pangilinan J."/>
            <person name="Larsson K.H."/>
            <person name="Matsuura K."/>
            <person name="Barry K."/>
            <person name="Labutti K."/>
            <person name="Kuo R."/>
            <person name="Ohm R.A."/>
            <person name="Bhattacharya S.S."/>
            <person name="Shirouzu T."/>
            <person name="Yoshinaga Y."/>
            <person name="Martin F.M."/>
            <person name="Grigoriev I.V."/>
            <person name="Hibbett D.S."/>
        </authorList>
    </citation>
    <scope>NUCLEOTIDE SEQUENCE [LARGE SCALE GENOMIC DNA]</scope>
    <source>
        <strain evidence="1 2">HHB14362 ss-1</strain>
    </source>
</reference>
<protein>
    <submittedName>
        <fullName evidence="1">Uncharacterized protein</fullName>
    </submittedName>
</protein>
<dbReference type="EMBL" id="KV425645">
    <property type="protein sequence ID" value="KZT19293.1"/>
    <property type="molecule type" value="Genomic_DNA"/>
</dbReference>
<gene>
    <name evidence="1" type="ORF">NEOLEDRAFT_1142310</name>
</gene>
<dbReference type="OrthoDB" id="3266438at2759"/>
<dbReference type="AlphaFoldDB" id="A0A165N812"/>
<proteinExistence type="predicted"/>
<evidence type="ECO:0000313" key="1">
    <source>
        <dbReference type="EMBL" id="KZT19293.1"/>
    </source>
</evidence>
<accession>A0A165N812</accession>
<dbReference type="Proteomes" id="UP000076761">
    <property type="component" value="Unassembled WGS sequence"/>
</dbReference>
<organism evidence="1 2">
    <name type="scientific">Neolentinus lepideus HHB14362 ss-1</name>
    <dbReference type="NCBI Taxonomy" id="1314782"/>
    <lineage>
        <taxon>Eukaryota</taxon>
        <taxon>Fungi</taxon>
        <taxon>Dikarya</taxon>
        <taxon>Basidiomycota</taxon>
        <taxon>Agaricomycotina</taxon>
        <taxon>Agaricomycetes</taxon>
        <taxon>Gloeophyllales</taxon>
        <taxon>Gloeophyllaceae</taxon>
        <taxon>Neolentinus</taxon>
    </lineage>
</organism>
<evidence type="ECO:0000313" key="2">
    <source>
        <dbReference type="Proteomes" id="UP000076761"/>
    </source>
</evidence>
<name>A0A165N812_9AGAM</name>